<dbReference type="Gene3D" id="3.50.50.60">
    <property type="entry name" value="FAD/NAD(P)-binding domain"/>
    <property type="match status" value="1"/>
</dbReference>
<dbReference type="GO" id="GO:0006879">
    <property type="term" value="P:intracellular iron ion homeostasis"/>
    <property type="evidence" value="ECO:0007669"/>
    <property type="project" value="TreeGrafter"/>
</dbReference>
<dbReference type="PANTHER" id="PTHR42802:SF1">
    <property type="entry name" value="L-ORNITHINE N(5)-MONOOXYGENASE"/>
    <property type="match status" value="1"/>
</dbReference>
<dbReference type="InterPro" id="IPR025700">
    <property type="entry name" value="Lys/Orn_oxygenase"/>
</dbReference>
<dbReference type="SUPFAM" id="SSF51905">
    <property type="entry name" value="FAD/NAD(P)-binding domain"/>
    <property type="match status" value="2"/>
</dbReference>
<evidence type="ECO:0000256" key="7">
    <source>
        <dbReference type="ARBA" id="ARBA00023002"/>
    </source>
</evidence>
<organism evidence="8 9">
    <name type="scientific">Methylobacterium tardum</name>
    <dbReference type="NCBI Taxonomy" id="374432"/>
    <lineage>
        <taxon>Bacteria</taxon>
        <taxon>Pseudomonadati</taxon>
        <taxon>Pseudomonadota</taxon>
        <taxon>Alphaproteobacteria</taxon>
        <taxon>Hyphomicrobiales</taxon>
        <taxon>Methylobacteriaceae</taxon>
        <taxon>Methylobacterium</taxon>
    </lineage>
</organism>
<evidence type="ECO:0000256" key="4">
    <source>
        <dbReference type="ARBA" id="ARBA00022630"/>
    </source>
</evidence>
<dbReference type="InterPro" id="IPR036188">
    <property type="entry name" value="FAD/NAD-bd_sf"/>
</dbReference>
<dbReference type="PRINTS" id="PR00368">
    <property type="entry name" value="FADPNR"/>
</dbReference>
<reference evidence="9" key="1">
    <citation type="journal article" date="2019" name="Int. J. Syst. Evol. Microbiol.">
        <title>The Global Catalogue of Microorganisms (GCM) 10K type strain sequencing project: providing services to taxonomists for standard genome sequencing and annotation.</title>
        <authorList>
            <consortium name="The Broad Institute Genomics Platform"/>
            <consortium name="The Broad Institute Genome Sequencing Center for Infectious Disease"/>
            <person name="Wu L."/>
            <person name="Ma J."/>
        </authorList>
    </citation>
    <scope>NUCLEOTIDE SEQUENCE [LARGE SCALE GENOMIC DNA]</scope>
    <source>
        <strain evidence="9">NBRC 103632</strain>
    </source>
</reference>
<dbReference type="AlphaFoldDB" id="A0AA37WXJ2"/>
<evidence type="ECO:0000313" key="8">
    <source>
        <dbReference type="EMBL" id="GLS74503.1"/>
    </source>
</evidence>
<sequence length="443" mass="48336">MTDHPATDDIIGIGFGPANLSLAIALQDAMRDGPPRPAMRFIERQAQFGWHRAMMLPGADMQISFVKDLVSLRDPTSPFSFLNYLHVKGRLSTFLNLKTFNPSRVEYNDYLAWAADRFSDVVAYGETVEAVRPETRDGRLAAFVVEARDGTGAHRLRRCRHLVVAAGGDPAIPAPFAAHAQDRRVIHSSWYLPGIAQALGAPRLDGPEPRILVVGAGQSAVEIATDLGERYPRALVDLAIRGPALKPADDSPFVNEIFDPAAVDRVHDAPESVRAELIAAHRSTNYAVVDADLIQDFYATLYEQEVSGVTRYRLRRSTRVVALEPAPEGMCVTLRDDVAGTEERQPYAAVICATGYQRATVPAILDPVRPYMDGATADRHYRLPLVSAEPRVSLHLQGFSEPTHGLTETLLSILPVRAGAIARTILCAERSARAAIRPAATAP</sequence>
<protein>
    <submittedName>
        <fullName evidence="8">L-ornithine N(5)-monooxygenase</fullName>
    </submittedName>
</protein>
<dbReference type="EMBL" id="BSPL01000038">
    <property type="protein sequence ID" value="GLS74503.1"/>
    <property type="molecule type" value="Genomic_DNA"/>
</dbReference>
<evidence type="ECO:0000256" key="2">
    <source>
        <dbReference type="ARBA" id="ARBA00004924"/>
    </source>
</evidence>
<keyword evidence="9" id="KW-1185">Reference proteome</keyword>
<proteinExistence type="inferred from homology"/>
<dbReference type="Proteomes" id="UP001157440">
    <property type="component" value="Unassembled WGS sequence"/>
</dbReference>
<comment type="pathway">
    <text evidence="2">Siderophore biosynthesis.</text>
</comment>
<keyword evidence="5" id="KW-0274">FAD</keyword>
<name>A0AA37WXJ2_9HYPH</name>
<comment type="similarity">
    <text evidence="3">Belongs to the lysine N(6)-hydroxylase/L-ornithine N(5)-oxygenase family.</text>
</comment>
<comment type="caution">
    <text evidence="8">The sequence shown here is derived from an EMBL/GenBank/DDBJ whole genome shotgun (WGS) entry which is preliminary data.</text>
</comment>
<evidence type="ECO:0000256" key="5">
    <source>
        <dbReference type="ARBA" id="ARBA00022827"/>
    </source>
</evidence>
<evidence type="ECO:0000313" key="9">
    <source>
        <dbReference type="Proteomes" id="UP001157440"/>
    </source>
</evidence>
<evidence type="ECO:0000256" key="1">
    <source>
        <dbReference type="ARBA" id="ARBA00001974"/>
    </source>
</evidence>
<dbReference type="RefSeq" id="WP_238195769.1">
    <property type="nucleotide sequence ID" value="NZ_BPQZ01000006.1"/>
</dbReference>
<accession>A0AA37WXJ2</accession>
<dbReference type="GO" id="GO:0016491">
    <property type="term" value="F:oxidoreductase activity"/>
    <property type="evidence" value="ECO:0007669"/>
    <property type="project" value="UniProtKB-KW"/>
</dbReference>
<evidence type="ECO:0000256" key="3">
    <source>
        <dbReference type="ARBA" id="ARBA00007588"/>
    </source>
</evidence>
<keyword evidence="6" id="KW-0521">NADP</keyword>
<dbReference type="PANTHER" id="PTHR42802">
    <property type="entry name" value="MONOOXYGENASE"/>
    <property type="match status" value="1"/>
</dbReference>
<keyword evidence="4" id="KW-0285">Flavoprotein</keyword>
<gene>
    <name evidence="8" type="primary">pvdA</name>
    <name evidence="8" type="ORF">GCM10007890_65210</name>
</gene>
<evidence type="ECO:0000256" key="6">
    <source>
        <dbReference type="ARBA" id="ARBA00022857"/>
    </source>
</evidence>
<keyword evidence="7" id="KW-0560">Oxidoreductase</keyword>
<dbReference type="Pfam" id="PF13434">
    <property type="entry name" value="Lys_Orn_oxgnase"/>
    <property type="match status" value="1"/>
</dbReference>
<comment type="cofactor">
    <cofactor evidence="1">
        <name>FAD</name>
        <dbReference type="ChEBI" id="CHEBI:57692"/>
    </cofactor>
</comment>